<proteinExistence type="predicted"/>
<dbReference type="EMBL" id="FZNS01000003">
    <property type="protein sequence ID" value="SNR54413.1"/>
    <property type="molecule type" value="Genomic_DNA"/>
</dbReference>
<name>A0A238X786_9BACT</name>
<gene>
    <name evidence="2" type="ORF">SAMN06269173_103532</name>
</gene>
<evidence type="ECO:0000313" key="3">
    <source>
        <dbReference type="Proteomes" id="UP000198310"/>
    </source>
</evidence>
<organism evidence="2 3">
    <name type="scientific">Hymenobacter mucosus</name>
    <dbReference type="NCBI Taxonomy" id="1411120"/>
    <lineage>
        <taxon>Bacteria</taxon>
        <taxon>Pseudomonadati</taxon>
        <taxon>Bacteroidota</taxon>
        <taxon>Cytophagia</taxon>
        <taxon>Cytophagales</taxon>
        <taxon>Hymenobacteraceae</taxon>
        <taxon>Hymenobacter</taxon>
    </lineage>
</organism>
<dbReference type="Proteomes" id="UP000198310">
    <property type="component" value="Unassembled WGS sequence"/>
</dbReference>
<feature type="domain" description="DUF306" evidence="1">
    <location>
        <begin position="34"/>
        <end position="139"/>
    </location>
</feature>
<accession>A0A238X786</accession>
<keyword evidence="2" id="KW-0346">Stress response</keyword>
<evidence type="ECO:0000259" key="1">
    <source>
        <dbReference type="Pfam" id="PF03724"/>
    </source>
</evidence>
<dbReference type="Pfam" id="PF03724">
    <property type="entry name" value="META"/>
    <property type="match status" value="1"/>
</dbReference>
<dbReference type="InterPro" id="IPR053147">
    <property type="entry name" value="Hsp_HslJ-like"/>
</dbReference>
<protein>
    <submittedName>
        <fullName evidence="2">Heat shock protein HslJ</fullName>
    </submittedName>
</protein>
<dbReference type="Gene3D" id="2.40.128.270">
    <property type="match status" value="1"/>
</dbReference>
<keyword evidence="3" id="KW-1185">Reference proteome</keyword>
<dbReference type="RefSeq" id="WP_089332491.1">
    <property type="nucleotide sequence ID" value="NZ_FZNS01000003.1"/>
</dbReference>
<sequence>MLRPTLSCFLLVSTLLLGSCTKDDSPVPAPLYLLDQRWILTDVNGQAASTASETDLLLPSSTARNSGRAACNQYGGAYELTAGSPQLHFSNQASTKATCPELAQETTYLALLPQVARYTISGRTLQLYDATHGQPVLTFRAAE</sequence>
<reference evidence="3" key="1">
    <citation type="submission" date="2017-06" db="EMBL/GenBank/DDBJ databases">
        <authorList>
            <person name="Varghese N."/>
            <person name="Submissions S."/>
        </authorList>
    </citation>
    <scope>NUCLEOTIDE SEQUENCE [LARGE SCALE GENOMIC DNA]</scope>
    <source>
        <strain evidence="3">DSM 28041</strain>
    </source>
</reference>
<dbReference type="PANTHER" id="PTHR35535">
    <property type="entry name" value="HEAT SHOCK PROTEIN HSLJ"/>
    <property type="match status" value="1"/>
</dbReference>
<dbReference type="InterPro" id="IPR005184">
    <property type="entry name" value="DUF306_Meta_HslJ"/>
</dbReference>
<dbReference type="PANTHER" id="PTHR35535:SF2">
    <property type="entry name" value="DUF306 DOMAIN-CONTAINING PROTEIN"/>
    <property type="match status" value="1"/>
</dbReference>
<dbReference type="AlphaFoldDB" id="A0A238X786"/>
<dbReference type="InterPro" id="IPR038670">
    <property type="entry name" value="HslJ-like_sf"/>
</dbReference>
<dbReference type="PROSITE" id="PS51257">
    <property type="entry name" value="PROKAR_LIPOPROTEIN"/>
    <property type="match status" value="1"/>
</dbReference>
<evidence type="ECO:0000313" key="2">
    <source>
        <dbReference type="EMBL" id="SNR54413.1"/>
    </source>
</evidence>